<dbReference type="SUPFAM" id="SSF54637">
    <property type="entry name" value="Thioesterase/thiol ester dehydrase-isomerase"/>
    <property type="match status" value="1"/>
</dbReference>
<dbReference type="Gene3D" id="3.10.129.10">
    <property type="entry name" value="Hotdog Thioesterase"/>
    <property type="match status" value="1"/>
</dbReference>
<dbReference type="OrthoDB" id="9812842at2"/>
<accession>A0A3S0IPF5</accession>
<gene>
    <name evidence="2" type="ORF">EKG38_21105</name>
</gene>
<sequence>MIKSKLPRVISTDIQGEAVEWRIFIDADLPFFDGHFPEQAVLPGVTQLDWAIRMGCEHFNYPVDVASLEVLKFQQLMLPNSEVNLKISQNSSKTKLLFSYFDDEKRFASGRILLGSPAVADTEAS</sequence>
<dbReference type="PIRSF" id="PIRSF030962">
    <property type="entry name" value="Dehydrase_ECs4332_prd"/>
    <property type="match status" value="1"/>
</dbReference>
<name>A0A3S0IPF5_9GAMM</name>
<keyword evidence="3" id="KW-1185">Reference proteome</keyword>
<dbReference type="AlphaFoldDB" id="A0A3S0IPF5"/>
<dbReference type="InterPro" id="IPR054545">
    <property type="entry name" value="ApeI-like"/>
</dbReference>
<evidence type="ECO:0000313" key="2">
    <source>
        <dbReference type="EMBL" id="RTR36987.1"/>
    </source>
</evidence>
<feature type="domain" description="ApeI dehydratase-like" evidence="1">
    <location>
        <begin position="15"/>
        <end position="111"/>
    </location>
</feature>
<comment type="caution">
    <text evidence="2">The sequence shown here is derived from an EMBL/GenBank/DDBJ whole genome shotgun (WGS) entry which is preliminary data.</text>
</comment>
<dbReference type="Pfam" id="PF22818">
    <property type="entry name" value="ApeI-like"/>
    <property type="match status" value="1"/>
</dbReference>
<dbReference type="Proteomes" id="UP000267448">
    <property type="component" value="Unassembled WGS sequence"/>
</dbReference>
<evidence type="ECO:0000259" key="1">
    <source>
        <dbReference type="Pfam" id="PF22818"/>
    </source>
</evidence>
<proteinExistence type="predicted"/>
<evidence type="ECO:0000313" key="3">
    <source>
        <dbReference type="Proteomes" id="UP000267448"/>
    </source>
</evidence>
<organism evidence="2 3">
    <name type="scientific">Shewanella canadensis</name>
    <dbReference type="NCBI Taxonomy" id="271096"/>
    <lineage>
        <taxon>Bacteria</taxon>
        <taxon>Pseudomonadati</taxon>
        <taxon>Pseudomonadota</taxon>
        <taxon>Gammaproteobacteria</taxon>
        <taxon>Alteromonadales</taxon>
        <taxon>Shewanellaceae</taxon>
        <taxon>Shewanella</taxon>
    </lineage>
</organism>
<protein>
    <submittedName>
        <fullName evidence="2">Thioester dehydrase</fullName>
    </submittedName>
</protein>
<dbReference type="EMBL" id="RXNU01000016">
    <property type="protein sequence ID" value="RTR36987.1"/>
    <property type="molecule type" value="Genomic_DNA"/>
</dbReference>
<dbReference type="RefSeq" id="WP_126522882.1">
    <property type="nucleotide sequence ID" value="NZ_RXNU01000016.1"/>
</dbReference>
<reference evidence="2 3" key="1">
    <citation type="submission" date="2018-12" db="EMBL/GenBank/DDBJ databases">
        <authorList>
            <person name="Yu L."/>
        </authorList>
    </citation>
    <scope>NUCLEOTIDE SEQUENCE [LARGE SCALE GENOMIC DNA]</scope>
    <source>
        <strain evidence="2 3">HAW-EB2</strain>
    </source>
</reference>
<dbReference type="InterPro" id="IPR016962">
    <property type="entry name" value="Dehydrase_ECs4332_prd"/>
</dbReference>
<dbReference type="InterPro" id="IPR029069">
    <property type="entry name" value="HotDog_dom_sf"/>
</dbReference>